<feature type="region of interest" description="Disordered" evidence="1">
    <location>
        <begin position="17"/>
        <end position="103"/>
    </location>
</feature>
<organism evidence="2 3">
    <name type="scientific">Drosophila guanche</name>
    <name type="common">Fruit fly</name>
    <dbReference type="NCBI Taxonomy" id="7266"/>
    <lineage>
        <taxon>Eukaryota</taxon>
        <taxon>Metazoa</taxon>
        <taxon>Ecdysozoa</taxon>
        <taxon>Arthropoda</taxon>
        <taxon>Hexapoda</taxon>
        <taxon>Insecta</taxon>
        <taxon>Pterygota</taxon>
        <taxon>Neoptera</taxon>
        <taxon>Endopterygota</taxon>
        <taxon>Diptera</taxon>
        <taxon>Brachycera</taxon>
        <taxon>Muscomorpha</taxon>
        <taxon>Ephydroidea</taxon>
        <taxon>Drosophilidae</taxon>
        <taxon>Drosophila</taxon>
        <taxon>Sophophora</taxon>
    </lineage>
</organism>
<proteinExistence type="predicted"/>
<dbReference type="Proteomes" id="UP000268350">
    <property type="component" value="Unassembled WGS sequence"/>
</dbReference>
<sequence>MEYNSKTAACHAIHYYHQPSNNGNNNGNGNSNNNSISSSSSRSRSSGQHQHQQLTSSASTSSSTSSLQRAGSRYALHKDHKYPFELVENEDDDTRQEAEDEGGQELVEYQRYARKQKQRYYGHTVGQRSRRRYYKYDAVEECCRPIFQDQQCDSLTEML</sequence>
<evidence type="ECO:0000256" key="1">
    <source>
        <dbReference type="SAM" id="MobiDB-lite"/>
    </source>
</evidence>
<dbReference type="EMBL" id="OUUW01000011">
    <property type="protein sequence ID" value="SPP86623.1"/>
    <property type="molecule type" value="Genomic_DNA"/>
</dbReference>
<feature type="compositionally biased region" description="Acidic residues" evidence="1">
    <location>
        <begin position="87"/>
        <end position="103"/>
    </location>
</feature>
<name>A0A3B0JZX3_DROGU</name>
<dbReference type="AlphaFoldDB" id="A0A3B0JZX3"/>
<accession>A0A3B0JZX3</accession>
<feature type="compositionally biased region" description="Low complexity" evidence="1">
    <location>
        <begin position="20"/>
        <end position="68"/>
    </location>
</feature>
<keyword evidence="3" id="KW-1185">Reference proteome</keyword>
<evidence type="ECO:0000313" key="3">
    <source>
        <dbReference type="Proteomes" id="UP000268350"/>
    </source>
</evidence>
<reference evidence="3" key="1">
    <citation type="submission" date="2018-01" db="EMBL/GenBank/DDBJ databases">
        <authorList>
            <person name="Alioto T."/>
            <person name="Alioto T."/>
        </authorList>
    </citation>
    <scope>NUCLEOTIDE SEQUENCE [LARGE SCALE GENOMIC DNA]</scope>
</reference>
<dbReference type="OMA" id="CCRPIFQ"/>
<evidence type="ECO:0000313" key="2">
    <source>
        <dbReference type="EMBL" id="SPP86623.1"/>
    </source>
</evidence>
<gene>
    <name evidence="2" type="ORF">DGUA_6G008857</name>
</gene>
<protein>
    <submittedName>
        <fullName evidence="2">Uncharacterized protein</fullName>
    </submittedName>
</protein>